<keyword evidence="2" id="KW-1185">Reference proteome</keyword>
<protein>
    <submittedName>
        <fullName evidence="1">Uncharacterized protein</fullName>
    </submittedName>
</protein>
<reference evidence="1 2" key="1">
    <citation type="journal article" date="2014" name="Virology">
        <title>The genome, proteome and phylogenetic analysis of Sinorhizobium meliloti phage PhiM12, the founder of a new group of T4-superfamily phages.</title>
        <authorList>
            <person name="Brewer T.E."/>
            <person name="Elizabeth Stroupe M."/>
            <person name="Jones K.M."/>
        </authorList>
    </citation>
    <scope>NUCLEOTIDE SEQUENCE [LARGE SCALE GENOMIC DNA]</scope>
</reference>
<evidence type="ECO:0000313" key="1">
    <source>
        <dbReference type="EMBL" id="AIF27786.1"/>
    </source>
</evidence>
<accession>A0A068NZ99</accession>
<dbReference type="GeneID" id="24422929"/>
<gene>
    <name evidence="1" type="ORF">SmphiM12_325</name>
</gene>
<proteinExistence type="predicted"/>
<reference evidence="1 2" key="2">
    <citation type="journal article" date="2014" name="Virology">
        <title>The structure of Sinorhizobium meliloti phage PhiM12, which has a novel T=19l triangulation number and is the founder of a new group of T4-superfamily phages.</title>
        <authorList>
            <person name="Stroupe M.E."/>
            <person name="Brewer T.E."/>
            <person name="Sousa D.R."/>
            <person name="Jones K.M."/>
        </authorList>
    </citation>
    <scope>NUCLEOTIDE SEQUENCE [LARGE SCALE GENOMIC DNA]</scope>
</reference>
<organism evidence="1 2">
    <name type="scientific">Sinorhizobium phage phiM12</name>
    <dbReference type="NCBI Taxonomy" id="1357423"/>
    <lineage>
        <taxon>Viruses</taxon>
        <taxon>Duplodnaviria</taxon>
        <taxon>Heunggongvirae</taxon>
        <taxon>Uroviricota</taxon>
        <taxon>Caudoviricetes</taxon>
        <taxon>Emdodecavirus</taxon>
        <taxon>Emdodecavirus M12</taxon>
    </lineage>
</organism>
<dbReference type="Proteomes" id="UP000015089">
    <property type="component" value="Segment"/>
</dbReference>
<sequence length="39" mass="4653">MNTSLLNYISFQTHDYKQHKFAVPFYFFLTKFNSSSVSN</sequence>
<dbReference type="RefSeq" id="YP_009143163.1">
    <property type="nucleotide sequence ID" value="NC_027204.1"/>
</dbReference>
<dbReference type="KEGG" id="vg:24422929"/>
<dbReference type="EMBL" id="KF381361">
    <property type="protein sequence ID" value="AIF27786.1"/>
    <property type="molecule type" value="Genomic_DNA"/>
</dbReference>
<name>A0A068NZ99_9CAUD</name>
<evidence type="ECO:0000313" key="2">
    <source>
        <dbReference type="Proteomes" id="UP000015089"/>
    </source>
</evidence>